<dbReference type="InterPro" id="IPR052672">
    <property type="entry name" value="Type1_Cytokine_Rcpt_Type2"/>
</dbReference>
<keyword evidence="10" id="KW-0393">Immunoglobulin domain</keyword>
<evidence type="ECO:0000256" key="10">
    <source>
        <dbReference type="ARBA" id="ARBA00023319"/>
    </source>
</evidence>
<evidence type="ECO:0000256" key="3">
    <source>
        <dbReference type="ARBA" id="ARBA00022692"/>
    </source>
</evidence>
<dbReference type="SUPFAM" id="SSF49265">
    <property type="entry name" value="Fibronectin type III"/>
    <property type="match status" value="3"/>
</dbReference>
<dbReference type="InterPro" id="IPR010457">
    <property type="entry name" value="IgC2-like_lig-bd"/>
</dbReference>
<evidence type="ECO:0000259" key="12">
    <source>
        <dbReference type="PROSITE" id="PS50853"/>
    </source>
</evidence>
<dbReference type="SMART" id="SM00060">
    <property type="entry name" value="FN3"/>
    <property type="match status" value="4"/>
</dbReference>
<dbReference type="Pfam" id="PF06328">
    <property type="entry name" value="Lep_receptor_Ig"/>
    <property type="match status" value="1"/>
</dbReference>
<evidence type="ECO:0000256" key="1">
    <source>
        <dbReference type="ARBA" id="ARBA00004479"/>
    </source>
</evidence>
<dbReference type="InterPro" id="IPR003961">
    <property type="entry name" value="FN3_dom"/>
</dbReference>
<evidence type="ECO:0000256" key="5">
    <source>
        <dbReference type="ARBA" id="ARBA00022737"/>
    </source>
</evidence>
<keyword evidence="6 11" id="KW-1133">Transmembrane helix</keyword>
<dbReference type="AlphaFoldDB" id="A0AA88MTE2"/>
<dbReference type="PANTHER" id="PTHR48423:SF1">
    <property type="entry name" value="INTERLEUKIN-27 RECEPTOR SUBUNIT ALPHA"/>
    <property type="match status" value="1"/>
</dbReference>
<keyword evidence="5" id="KW-0677">Repeat</keyword>
<dbReference type="PANTHER" id="PTHR48423">
    <property type="entry name" value="INTERLEUKIN-27 RECEPTOR SUBUNIT ALPHA"/>
    <property type="match status" value="1"/>
</dbReference>
<dbReference type="FunFam" id="2.60.40.10:FF:000465">
    <property type="entry name" value="Granulocyte colony-stimulating factor receptor"/>
    <property type="match status" value="1"/>
</dbReference>
<evidence type="ECO:0000256" key="2">
    <source>
        <dbReference type="ARBA" id="ARBA00008921"/>
    </source>
</evidence>
<evidence type="ECO:0000256" key="4">
    <source>
        <dbReference type="ARBA" id="ARBA00022729"/>
    </source>
</evidence>
<dbReference type="Gene3D" id="2.60.40.10">
    <property type="entry name" value="Immunoglobulins"/>
    <property type="match status" value="6"/>
</dbReference>
<name>A0AA88MTE2_CHASR</name>
<comment type="caution">
    <text evidence="13">The sequence shown here is derived from an EMBL/GenBank/DDBJ whole genome shotgun (WGS) entry which is preliminary data.</text>
</comment>
<dbReference type="InterPro" id="IPR036179">
    <property type="entry name" value="Ig-like_dom_sf"/>
</dbReference>
<keyword evidence="14" id="KW-1185">Reference proteome</keyword>
<evidence type="ECO:0000256" key="9">
    <source>
        <dbReference type="ARBA" id="ARBA00023180"/>
    </source>
</evidence>
<gene>
    <name evidence="13" type="ORF">Q5P01_011525</name>
</gene>
<keyword evidence="3 11" id="KW-0812">Transmembrane</keyword>
<evidence type="ECO:0000313" key="13">
    <source>
        <dbReference type="EMBL" id="KAK2844866.1"/>
    </source>
</evidence>
<dbReference type="PROSITE" id="PS50853">
    <property type="entry name" value="FN3"/>
    <property type="match status" value="3"/>
</dbReference>
<protein>
    <recommendedName>
        <fullName evidence="12">Fibronectin type-III domain-containing protein</fullName>
    </recommendedName>
</protein>
<keyword evidence="4" id="KW-0732">Signal</keyword>
<feature type="domain" description="Fibronectin type-III" evidence="12">
    <location>
        <begin position="393"/>
        <end position="489"/>
    </location>
</feature>
<evidence type="ECO:0000256" key="8">
    <source>
        <dbReference type="ARBA" id="ARBA00023170"/>
    </source>
</evidence>
<dbReference type="Proteomes" id="UP001187415">
    <property type="component" value="Unassembled WGS sequence"/>
</dbReference>
<dbReference type="InterPro" id="IPR036116">
    <property type="entry name" value="FN3_sf"/>
</dbReference>
<dbReference type="InterPro" id="IPR013783">
    <property type="entry name" value="Ig-like_fold"/>
</dbReference>
<feature type="transmembrane region" description="Helical" evidence="11">
    <location>
        <begin position="589"/>
        <end position="612"/>
    </location>
</feature>
<keyword evidence="7 11" id="KW-0472">Membrane</keyword>
<keyword evidence="8" id="KW-0675">Receptor</keyword>
<reference evidence="13" key="1">
    <citation type="submission" date="2023-07" db="EMBL/GenBank/DDBJ databases">
        <title>Chromosome-level Genome Assembly of Striped Snakehead (Channa striata).</title>
        <authorList>
            <person name="Liu H."/>
        </authorList>
    </citation>
    <scope>NUCLEOTIDE SEQUENCE</scope>
    <source>
        <strain evidence="13">Gz</strain>
        <tissue evidence="13">Muscle</tissue>
    </source>
</reference>
<feature type="domain" description="Fibronectin type-III" evidence="12">
    <location>
        <begin position="98"/>
        <end position="196"/>
    </location>
</feature>
<comment type="subcellular location">
    <subcellularLocation>
        <location evidence="1">Membrane</location>
        <topology evidence="1">Single-pass type I membrane protein</topology>
    </subcellularLocation>
</comment>
<evidence type="ECO:0000313" key="14">
    <source>
        <dbReference type="Proteomes" id="UP001187415"/>
    </source>
</evidence>
<feature type="domain" description="Fibronectin type-III" evidence="12">
    <location>
        <begin position="490"/>
        <end position="584"/>
    </location>
</feature>
<keyword evidence="9" id="KW-0325">Glycoprotein</keyword>
<comment type="similarity">
    <text evidence="2">Belongs to the type I cytokine receptor family. Type 2 subfamily.</text>
</comment>
<sequence length="803" mass="90302">MCEVQTSSSVVPLGSPVTATCFIRDDCPLVTGQAVHMEWHLDDRFIPSSPAANETGSISKVVIPNFNRTRAFLTCCIQASPLQVVGGVEIRAGYPPTAPQNLSCQTNLSTPNTLKCSWSPGQQETHLLTKYTLHTEIRESNKNHTYELPTGVHSYTIPRFDFVLFSEMKVYIKANNELGEATSVPLVLEPLSAAKFDPPKILKVEAVPKRYGCLKLRWSLSQQQAWMCDYRLNVEVRLKLGETIQLIPVKQVKSTRPLDQCRLLHGTRYFAQIRVRYRQSPWSEWSSSQSGVTLESAPTGRLDSWMKVSGDHMHKQLHIQLFWKPSKQFRANGQNVSYVVSVEKSPREKLCCTTENYCTFQLPSEVKKVYLRAVNAAGKSYPTEVQISRPKAHVVNLNITAIPHDDQSLLVKWKSIATTGITGYVVEWRPLLNSNLSLIRFEIANRNQSSLVISGSIEPYKPYGISVYPRFKDGIGLPQTTNAYLRQKAPSIAPKIRIKKTWASKAELTWDEIPLAQRNGVIQSYRVFYWAEEGSIHVVNANREERKVTVKGLNTASLYEAFIMVSTVGGSLNGTTIHFEIEPFDSVTIAMIVITCGVALSLFIIFMVMTCFSNHKRLKGRFWPVVPDPANSSIKRWTSDSTQDTHPSWDNEEPNPMYLSHLSFLDLPIKLSKEEDDLWLNSTEDTSDLGESICGSPFIPGYSGSNSGSVPYATVIFSGPCSSPPPKEPHFYLRSESTQPLLETEESFSPRCYQNMASNEMQGEQCFFGPCHDCVPEEEADPVIHWDDFPFLQALVMNDTEND</sequence>
<evidence type="ECO:0000256" key="6">
    <source>
        <dbReference type="ARBA" id="ARBA00022989"/>
    </source>
</evidence>
<accession>A0AA88MTE2</accession>
<evidence type="ECO:0000256" key="7">
    <source>
        <dbReference type="ARBA" id="ARBA00023136"/>
    </source>
</evidence>
<dbReference type="EMBL" id="JAUPFM010000008">
    <property type="protein sequence ID" value="KAK2844866.1"/>
    <property type="molecule type" value="Genomic_DNA"/>
</dbReference>
<evidence type="ECO:0000256" key="11">
    <source>
        <dbReference type="SAM" id="Phobius"/>
    </source>
</evidence>
<dbReference type="Pfam" id="PF00041">
    <property type="entry name" value="fn3"/>
    <property type="match status" value="1"/>
</dbReference>
<dbReference type="SUPFAM" id="SSF48726">
    <property type="entry name" value="Immunoglobulin"/>
    <property type="match status" value="1"/>
</dbReference>
<dbReference type="GO" id="GO:0005886">
    <property type="term" value="C:plasma membrane"/>
    <property type="evidence" value="ECO:0007669"/>
    <property type="project" value="UniProtKB-ARBA"/>
</dbReference>
<organism evidence="13 14">
    <name type="scientific">Channa striata</name>
    <name type="common">Snakehead murrel</name>
    <name type="synonym">Ophicephalus striatus</name>
    <dbReference type="NCBI Taxonomy" id="64152"/>
    <lineage>
        <taxon>Eukaryota</taxon>
        <taxon>Metazoa</taxon>
        <taxon>Chordata</taxon>
        <taxon>Craniata</taxon>
        <taxon>Vertebrata</taxon>
        <taxon>Euteleostomi</taxon>
        <taxon>Actinopterygii</taxon>
        <taxon>Neopterygii</taxon>
        <taxon>Teleostei</taxon>
        <taxon>Neoteleostei</taxon>
        <taxon>Acanthomorphata</taxon>
        <taxon>Anabantaria</taxon>
        <taxon>Anabantiformes</taxon>
        <taxon>Channoidei</taxon>
        <taxon>Channidae</taxon>
        <taxon>Channa</taxon>
    </lineage>
</organism>
<proteinExistence type="inferred from homology"/>
<dbReference type="CDD" id="cd00063">
    <property type="entry name" value="FN3"/>
    <property type="match status" value="2"/>
</dbReference>